<organism evidence="5 8">
    <name type="scientific">Streptomyces radicis</name>
    <dbReference type="NCBI Taxonomy" id="1750517"/>
    <lineage>
        <taxon>Bacteria</taxon>
        <taxon>Bacillati</taxon>
        <taxon>Actinomycetota</taxon>
        <taxon>Actinomycetes</taxon>
        <taxon>Kitasatosporales</taxon>
        <taxon>Streptomycetaceae</taxon>
        <taxon>Streptomyces</taxon>
    </lineage>
</organism>
<evidence type="ECO:0000313" key="7">
    <source>
        <dbReference type="Proteomes" id="UP000268652"/>
    </source>
</evidence>
<accession>A0A3A9VUG7</accession>
<evidence type="ECO:0000256" key="2">
    <source>
        <dbReference type="ARBA" id="ARBA00023163"/>
    </source>
</evidence>
<evidence type="ECO:0000313" key="8">
    <source>
        <dbReference type="Proteomes" id="UP000275024"/>
    </source>
</evidence>
<reference evidence="7 8" key="1">
    <citation type="submission" date="2018-09" db="EMBL/GenBank/DDBJ databases">
        <title>Streptomyces sp. nov. DS1-2, an endophytic actinomycete isolated from roots of Dendrobium scabrilingue.</title>
        <authorList>
            <person name="Kuncharoen N."/>
            <person name="Kudo T."/>
            <person name="Ohkuma M."/>
            <person name="Yuki M."/>
            <person name="Tanasupawat S."/>
        </authorList>
    </citation>
    <scope>NUCLEOTIDE SEQUENCE [LARGE SCALE GENOMIC DNA]</scope>
    <source>
        <strain evidence="5 8">AZ1-7</strain>
        <strain evidence="6 7">DS1-2</strain>
    </source>
</reference>
<dbReference type="EMBL" id="RBDX01000039">
    <property type="protein sequence ID" value="RKN04152.1"/>
    <property type="molecule type" value="Genomic_DNA"/>
</dbReference>
<dbReference type="Proteomes" id="UP000268652">
    <property type="component" value="Unassembled WGS sequence"/>
</dbReference>
<dbReference type="SUPFAM" id="SSF48498">
    <property type="entry name" value="Tetracyclin repressor-like, C-terminal domain"/>
    <property type="match status" value="1"/>
</dbReference>
<feature type="domain" description="HTH-type transcriptional regulator MT1864/Rv1816-like C-terminal" evidence="4">
    <location>
        <begin position="25"/>
        <end position="96"/>
    </location>
</feature>
<evidence type="ECO:0000313" key="6">
    <source>
        <dbReference type="EMBL" id="RKN14519.1"/>
    </source>
</evidence>
<feature type="region of interest" description="Disordered" evidence="3">
    <location>
        <begin position="1"/>
        <end position="31"/>
    </location>
</feature>
<dbReference type="InterPro" id="IPR025996">
    <property type="entry name" value="MT1864/Rv1816-like_C"/>
</dbReference>
<comment type="caution">
    <text evidence="5">The sequence shown here is derived from an EMBL/GenBank/DDBJ whole genome shotgun (WGS) entry which is preliminary data.</text>
</comment>
<keyword evidence="2" id="KW-0804">Transcription</keyword>
<evidence type="ECO:0000256" key="1">
    <source>
        <dbReference type="ARBA" id="ARBA00023015"/>
    </source>
</evidence>
<keyword evidence="7" id="KW-1185">Reference proteome</keyword>
<protein>
    <recommendedName>
        <fullName evidence="4">HTH-type transcriptional regulator MT1864/Rv1816-like C-terminal domain-containing protein</fullName>
    </recommendedName>
</protein>
<keyword evidence="1" id="KW-0805">Transcription regulation</keyword>
<dbReference type="Gene3D" id="1.10.357.10">
    <property type="entry name" value="Tetracycline Repressor, domain 2"/>
    <property type="match status" value="1"/>
</dbReference>
<proteinExistence type="predicted"/>
<dbReference type="Pfam" id="PF13305">
    <property type="entry name" value="TetR_C_33"/>
    <property type="match status" value="1"/>
</dbReference>
<dbReference type="EMBL" id="RBDY01000038">
    <property type="protein sequence ID" value="RKN14519.1"/>
    <property type="molecule type" value="Genomic_DNA"/>
</dbReference>
<evidence type="ECO:0000256" key="3">
    <source>
        <dbReference type="SAM" id="MobiDB-lite"/>
    </source>
</evidence>
<gene>
    <name evidence="6" type="ORF">D7318_29180</name>
    <name evidence="5" type="ORF">D7319_29240</name>
</gene>
<dbReference type="Proteomes" id="UP000275024">
    <property type="component" value="Unassembled WGS sequence"/>
</dbReference>
<evidence type="ECO:0000259" key="4">
    <source>
        <dbReference type="Pfam" id="PF13305"/>
    </source>
</evidence>
<dbReference type="InterPro" id="IPR036271">
    <property type="entry name" value="Tet_transcr_reg_TetR-rel_C_sf"/>
</dbReference>
<dbReference type="AlphaFoldDB" id="A0A3A9VUG7"/>
<name>A0A3A9VUG7_9ACTN</name>
<evidence type="ECO:0000313" key="5">
    <source>
        <dbReference type="EMBL" id="RKN04152.1"/>
    </source>
</evidence>
<sequence length="106" mass="11005">MVRRRCSTRPGTNAPSRCARSLAGSGSEEDLTGLGTASLSIVSEALGDCVAAGQATSTDLSRDAIALWLGLHGFAHQRAISVAFPWPEDTAERIITALAHLNDGTA</sequence>